<protein>
    <submittedName>
        <fullName evidence="3">ATP-binding protein</fullName>
    </submittedName>
</protein>
<dbReference type="InterPro" id="IPR041682">
    <property type="entry name" value="AAA_14"/>
</dbReference>
<dbReference type="InterPro" id="IPR025420">
    <property type="entry name" value="DUF4143"/>
</dbReference>
<dbReference type="InterPro" id="IPR027417">
    <property type="entry name" value="P-loop_NTPase"/>
</dbReference>
<dbReference type="PANTHER" id="PTHR33295">
    <property type="entry name" value="ATPASE"/>
    <property type="match status" value="1"/>
</dbReference>
<gene>
    <name evidence="3" type="ORF">FEZ51_02655</name>
</gene>
<dbReference type="SUPFAM" id="SSF52540">
    <property type="entry name" value="P-loop containing nucleoside triphosphate hydrolases"/>
    <property type="match status" value="1"/>
</dbReference>
<evidence type="ECO:0000259" key="1">
    <source>
        <dbReference type="Pfam" id="PF13173"/>
    </source>
</evidence>
<evidence type="ECO:0000313" key="4">
    <source>
        <dbReference type="Proteomes" id="UP000305541"/>
    </source>
</evidence>
<dbReference type="PANTHER" id="PTHR33295:SF20">
    <property type="entry name" value="ATPASE"/>
    <property type="match status" value="1"/>
</dbReference>
<evidence type="ECO:0000313" key="3">
    <source>
        <dbReference type="EMBL" id="TLQ05157.1"/>
    </source>
</evidence>
<reference evidence="3 4" key="1">
    <citation type="submission" date="2019-05" db="EMBL/GenBank/DDBJ databases">
        <title>The metagenome of a microbial culture collection derived from dairy environment covers the genomic content of the human microbiome.</title>
        <authorList>
            <person name="Roder T."/>
            <person name="Wuthrich D."/>
            <person name="Sattari Z."/>
            <person name="Von Ah U."/>
            <person name="Bar C."/>
            <person name="Ronchi F."/>
            <person name="Macpherson A.J."/>
            <person name="Ganal-Vonarburg S.C."/>
            <person name="Bruggmann R."/>
            <person name="Vergeres G."/>
        </authorList>
    </citation>
    <scope>NUCLEOTIDE SEQUENCE [LARGE SCALE GENOMIC DNA]</scope>
    <source>
        <strain evidence="3 4">FAM 18815</strain>
    </source>
</reference>
<feature type="domain" description="AAA" evidence="1">
    <location>
        <begin position="20"/>
        <end position="148"/>
    </location>
</feature>
<dbReference type="Gene3D" id="3.40.50.300">
    <property type="entry name" value="P-loop containing nucleotide triphosphate hydrolases"/>
    <property type="match status" value="1"/>
</dbReference>
<evidence type="ECO:0000259" key="2">
    <source>
        <dbReference type="Pfam" id="PF13635"/>
    </source>
</evidence>
<name>A0A5R9BWZ3_9LACO</name>
<organism evidence="3 4">
    <name type="scientific">Pediococcus stilesii</name>
    <dbReference type="NCBI Taxonomy" id="331679"/>
    <lineage>
        <taxon>Bacteria</taxon>
        <taxon>Bacillati</taxon>
        <taxon>Bacillota</taxon>
        <taxon>Bacilli</taxon>
        <taxon>Lactobacillales</taxon>
        <taxon>Lactobacillaceae</taxon>
        <taxon>Pediococcus</taxon>
    </lineage>
</organism>
<dbReference type="Pfam" id="PF13173">
    <property type="entry name" value="AAA_14"/>
    <property type="match status" value="1"/>
</dbReference>
<dbReference type="EMBL" id="VBTH01000003">
    <property type="protein sequence ID" value="TLQ05157.1"/>
    <property type="molecule type" value="Genomic_DNA"/>
</dbReference>
<accession>A0A5R9BWZ3</accession>
<dbReference type="RefSeq" id="WP_138473906.1">
    <property type="nucleotide sequence ID" value="NZ_VBTH01000003.1"/>
</dbReference>
<dbReference type="AlphaFoldDB" id="A0A5R9BWZ3"/>
<feature type="domain" description="DUF4143" evidence="2">
    <location>
        <begin position="197"/>
        <end position="336"/>
    </location>
</feature>
<keyword evidence="3" id="KW-0547">Nucleotide-binding</keyword>
<dbReference type="Pfam" id="PF13635">
    <property type="entry name" value="DUF4143"/>
    <property type="match status" value="1"/>
</dbReference>
<sequence length="398" mass="46131">MFVRSLYMNKLEKYKNTEFVKVITGVRRSGKTFILRMFRDQLLKDGISEKQIIFINFESMKYRNLLNNTSFYEYVMDKSLDGQKMYLFFDEIQRVEGWEDAVNSFRVDLNADIYVSGSNASLLSGELATLLTGRMVEVPVFPLSFEEYVQFKEFKDNPEQIFNDYVEEGGFPAVALINDSEVKRSVIDGIYSAIILRDVNERASVRNDDILTSIASYLLSEIGNPISTSKITGVLKNEKLTSNATSVMRYIQLLEEAFIFYKAQRYDLRGKSRLKTLAKYYAVDTGIRNTTLNESYRDNYGHQLENIVYIELLRRGYMVDVGRYDNQEIDFIAKKGPIIEYYQVTMQLPINSDREVGNLKKLNDNYRKVVITANKMNTGNDAGIEIIYIVDWLLENKK</sequence>
<comment type="caution">
    <text evidence="3">The sequence shown here is derived from an EMBL/GenBank/DDBJ whole genome shotgun (WGS) entry which is preliminary data.</text>
</comment>
<proteinExistence type="predicted"/>
<dbReference type="GO" id="GO:0005524">
    <property type="term" value="F:ATP binding"/>
    <property type="evidence" value="ECO:0007669"/>
    <property type="project" value="UniProtKB-KW"/>
</dbReference>
<dbReference type="Proteomes" id="UP000305541">
    <property type="component" value="Unassembled WGS sequence"/>
</dbReference>
<dbReference type="OrthoDB" id="9801684at2"/>
<keyword evidence="3" id="KW-0067">ATP-binding</keyword>